<dbReference type="Proteomes" id="UP000231464">
    <property type="component" value="Unassembled WGS sequence"/>
</dbReference>
<feature type="domain" description="Core-binding (CB)" evidence="3">
    <location>
        <begin position="1"/>
        <end position="87"/>
    </location>
</feature>
<dbReference type="PROSITE" id="PS51900">
    <property type="entry name" value="CB"/>
    <property type="match status" value="1"/>
</dbReference>
<dbReference type="SUPFAM" id="SSF56349">
    <property type="entry name" value="DNA breaking-rejoining enzymes"/>
    <property type="match status" value="1"/>
</dbReference>
<dbReference type="GO" id="GO:0003677">
    <property type="term" value="F:DNA binding"/>
    <property type="evidence" value="ECO:0007669"/>
    <property type="project" value="UniProtKB-UniRule"/>
</dbReference>
<reference evidence="5" key="1">
    <citation type="submission" date="2017-09" db="EMBL/GenBank/DDBJ databases">
        <title>Depth-based differentiation of microbial function through sediment-hosted aquifers and enrichment of novel symbionts in the deep terrestrial subsurface.</title>
        <authorList>
            <person name="Probst A.J."/>
            <person name="Ladd B."/>
            <person name="Jarett J.K."/>
            <person name="Geller-Mcgrath D.E."/>
            <person name="Sieber C.M.K."/>
            <person name="Emerson J.B."/>
            <person name="Anantharaman K."/>
            <person name="Thomas B.C."/>
            <person name="Malmstrom R."/>
            <person name="Stieglmeier M."/>
            <person name="Klingl A."/>
            <person name="Woyke T."/>
            <person name="Ryan C.M."/>
            <person name="Banfield J.F."/>
        </authorList>
    </citation>
    <scope>NUCLEOTIDE SEQUENCE [LARGE SCALE GENOMIC DNA]</scope>
</reference>
<protein>
    <recommendedName>
        <fullName evidence="3">Core-binding (CB) domain-containing protein</fullName>
    </recommendedName>
</protein>
<comment type="caution">
    <text evidence="4">The sequence shown here is derived from an EMBL/GenBank/DDBJ whole genome shotgun (WGS) entry which is preliminary data.</text>
</comment>
<dbReference type="GO" id="GO:0015074">
    <property type="term" value="P:DNA integration"/>
    <property type="evidence" value="ECO:0007669"/>
    <property type="project" value="InterPro"/>
</dbReference>
<dbReference type="EMBL" id="PFBP01000006">
    <property type="protein sequence ID" value="PIT90084.1"/>
    <property type="molecule type" value="Genomic_DNA"/>
</dbReference>
<dbReference type="InterPro" id="IPR010998">
    <property type="entry name" value="Integrase_recombinase_N"/>
</dbReference>
<dbReference type="InterPro" id="IPR011010">
    <property type="entry name" value="DNA_brk_join_enz"/>
</dbReference>
<keyword evidence="1 2" id="KW-0238">DNA-binding</keyword>
<proteinExistence type="predicted"/>
<sequence length="123" mass="14463">MQTDFQKYLDLTQRELLLRNYSKKTIGSYLLCLNDYFNFLKSLNNSKAITSAEKVRRFLSVKQNKGQSGQTLNVYLNAIKFFYREILKSGEKIDLKFSKTSKKLPEVLSREEIEKLLAAFEKY</sequence>
<dbReference type="Pfam" id="PF13495">
    <property type="entry name" value="Phage_int_SAM_4"/>
    <property type="match status" value="1"/>
</dbReference>
<organism evidence="4 5">
    <name type="scientific">Candidatus Kuenenbacteria bacterium CG10_big_fil_rev_8_21_14_0_10_36_11</name>
    <dbReference type="NCBI Taxonomy" id="1974618"/>
    <lineage>
        <taxon>Bacteria</taxon>
        <taxon>Candidatus Kueneniibacteriota</taxon>
    </lineage>
</organism>
<gene>
    <name evidence="4" type="ORF">COU23_00490</name>
</gene>
<evidence type="ECO:0000256" key="1">
    <source>
        <dbReference type="ARBA" id="ARBA00023125"/>
    </source>
</evidence>
<evidence type="ECO:0000256" key="2">
    <source>
        <dbReference type="PROSITE-ProRule" id="PRU01248"/>
    </source>
</evidence>
<accession>A0A2M6WBF0</accession>
<dbReference type="InterPro" id="IPR044068">
    <property type="entry name" value="CB"/>
</dbReference>
<name>A0A2M6WBF0_9BACT</name>
<dbReference type="InterPro" id="IPR004107">
    <property type="entry name" value="Integrase_SAM-like_N"/>
</dbReference>
<dbReference type="AlphaFoldDB" id="A0A2M6WBF0"/>
<dbReference type="Gene3D" id="1.10.150.130">
    <property type="match status" value="1"/>
</dbReference>
<evidence type="ECO:0000259" key="3">
    <source>
        <dbReference type="PROSITE" id="PS51900"/>
    </source>
</evidence>
<evidence type="ECO:0000313" key="4">
    <source>
        <dbReference type="EMBL" id="PIT90084.1"/>
    </source>
</evidence>
<evidence type="ECO:0000313" key="5">
    <source>
        <dbReference type="Proteomes" id="UP000231464"/>
    </source>
</evidence>